<accession>A0A4R2GH26</accession>
<evidence type="ECO:0000313" key="2">
    <source>
        <dbReference type="Proteomes" id="UP000294881"/>
    </source>
</evidence>
<evidence type="ECO:0000313" key="1">
    <source>
        <dbReference type="EMBL" id="TCO07382.1"/>
    </source>
</evidence>
<name>A0A4R2GH26_9HYPH</name>
<keyword evidence="2" id="KW-1185">Reference proteome</keyword>
<protein>
    <submittedName>
        <fullName evidence="1">Uncharacterized protein</fullName>
    </submittedName>
</protein>
<reference evidence="1 2" key="1">
    <citation type="submission" date="2019-03" db="EMBL/GenBank/DDBJ databases">
        <title>Genomic Encyclopedia of Type Strains, Phase IV (KMG-IV): sequencing the most valuable type-strain genomes for metagenomic binning, comparative biology and taxonomic classification.</title>
        <authorList>
            <person name="Goeker M."/>
        </authorList>
    </citation>
    <scope>NUCLEOTIDE SEQUENCE [LARGE SCALE GENOMIC DNA]</scope>
    <source>
        <strain evidence="1 2">DSM 22958</strain>
    </source>
</reference>
<gene>
    <name evidence="1" type="ORF">EV666_1338</name>
</gene>
<sequence>MPPSPGTEAGARIIVPGRLTVAPREVAALELHAVVPLLFAALTAAAQQYEEYAARNAAPVAQSCGNLVADSSSTGA</sequence>
<dbReference type="EMBL" id="SLWL01000033">
    <property type="protein sequence ID" value="TCO07382.1"/>
    <property type="molecule type" value="Genomic_DNA"/>
</dbReference>
<comment type="caution">
    <text evidence="1">The sequence shown here is derived from an EMBL/GenBank/DDBJ whole genome shotgun (WGS) entry which is preliminary data.</text>
</comment>
<organism evidence="1 2">
    <name type="scientific">Camelimonas lactis</name>
    <dbReference type="NCBI Taxonomy" id="659006"/>
    <lineage>
        <taxon>Bacteria</taxon>
        <taxon>Pseudomonadati</taxon>
        <taxon>Pseudomonadota</taxon>
        <taxon>Alphaproteobacteria</taxon>
        <taxon>Hyphomicrobiales</taxon>
        <taxon>Chelatococcaceae</taxon>
        <taxon>Camelimonas</taxon>
    </lineage>
</organism>
<dbReference type="AlphaFoldDB" id="A0A4R2GH26"/>
<proteinExistence type="predicted"/>
<dbReference type="Proteomes" id="UP000294881">
    <property type="component" value="Unassembled WGS sequence"/>
</dbReference>